<protein>
    <submittedName>
        <fullName evidence="2">Glycosyltransferase</fullName>
    </submittedName>
</protein>
<dbReference type="InterPro" id="IPR029044">
    <property type="entry name" value="Nucleotide-diphossugar_trans"/>
</dbReference>
<evidence type="ECO:0000313" key="2">
    <source>
        <dbReference type="EMBL" id="MBI2096557.1"/>
    </source>
</evidence>
<sequence length="246" mass="27700">MDIIIPVFNEKENILVTLGALSREVKTKARVLICYDMPDDDTLPAVRGNPQAYPGLMVEFVQNLGRGVHAAVMAGFAASRAPFVFVYPADDDYNAGVLDRLVSLAREGSDIVCASRFMPGGSMVGCPLLKAILVRVGNATLYYLARLPSRDSSNGLRLFSRRVIDQIAVESEKGFSYSLELLVKTHRLGWKISEVPAQWFEREHGDSRFRVLQWLPAYFRWYLYAFATTYLRRPASTVTMKKLHTE</sequence>
<dbReference type="Proteomes" id="UP000724148">
    <property type="component" value="Unassembled WGS sequence"/>
</dbReference>
<dbReference type="EMBL" id="JACOZA010000002">
    <property type="protein sequence ID" value="MBI2096557.1"/>
    <property type="molecule type" value="Genomic_DNA"/>
</dbReference>
<dbReference type="SUPFAM" id="SSF53448">
    <property type="entry name" value="Nucleotide-diphospho-sugar transferases"/>
    <property type="match status" value="1"/>
</dbReference>
<dbReference type="Gene3D" id="3.90.550.10">
    <property type="entry name" value="Spore Coat Polysaccharide Biosynthesis Protein SpsA, Chain A"/>
    <property type="match status" value="1"/>
</dbReference>
<evidence type="ECO:0000313" key="3">
    <source>
        <dbReference type="Proteomes" id="UP000724148"/>
    </source>
</evidence>
<dbReference type="PANTHER" id="PTHR48090:SF7">
    <property type="entry name" value="RFBJ PROTEIN"/>
    <property type="match status" value="1"/>
</dbReference>
<dbReference type="InterPro" id="IPR001173">
    <property type="entry name" value="Glyco_trans_2-like"/>
</dbReference>
<gene>
    <name evidence="2" type="ORF">HYT40_00115</name>
</gene>
<organism evidence="2 3">
    <name type="scientific">Candidatus Sungiibacteriota bacterium</name>
    <dbReference type="NCBI Taxonomy" id="2750080"/>
    <lineage>
        <taxon>Bacteria</taxon>
        <taxon>Candidatus Sungiibacteriota</taxon>
    </lineage>
</organism>
<reference evidence="2" key="1">
    <citation type="submission" date="2020-07" db="EMBL/GenBank/DDBJ databases">
        <title>Huge and variable diversity of episymbiotic CPR bacteria and DPANN archaea in groundwater ecosystems.</title>
        <authorList>
            <person name="He C.Y."/>
            <person name="Keren R."/>
            <person name="Whittaker M."/>
            <person name="Farag I.F."/>
            <person name="Doudna J."/>
            <person name="Cate J.H.D."/>
            <person name="Banfield J.F."/>
        </authorList>
    </citation>
    <scope>NUCLEOTIDE SEQUENCE</scope>
    <source>
        <strain evidence="2">NC_groundwater_193_Ag_S-0.1um_51_7</strain>
    </source>
</reference>
<evidence type="ECO:0000259" key="1">
    <source>
        <dbReference type="Pfam" id="PF00535"/>
    </source>
</evidence>
<dbReference type="InterPro" id="IPR050256">
    <property type="entry name" value="Glycosyltransferase_2"/>
</dbReference>
<accession>A0A931SCV4</accession>
<dbReference type="Pfam" id="PF00535">
    <property type="entry name" value="Glycos_transf_2"/>
    <property type="match status" value="1"/>
</dbReference>
<dbReference type="PANTHER" id="PTHR48090">
    <property type="entry name" value="UNDECAPRENYL-PHOSPHATE 4-DEOXY-4-FORMAMIDO-L-ARABINOSE TRANSFERASE-RELATED"/>
    <property type="match status" value="1"/>
</dbReference>
<feature type="domain" description="Glycosyltransferase 2-like" evidence="1">
    <location>
        <begin position="3"/>
        <end position="166"/>
    </location>
</feature>
<dbReference type="AlphaFoldDB" id="A0A931SCV4"/>
<name>A0A931SCV4_9BACT</name>
<proteinExistence type="predicted"/>
<comment type="caution">
    <text evidence="2">The sequence shown here is derived from an EMBL/GenBank/DDBJ whole genome shotgun (WGS) entry which is preliminary data.</text>
</comment>